<proteinExistence type="predicted"/>
<keyword evidence="3" id="KW-1185">Reference proteome</keyword>
<evidence type="ECO:0000256" key="1">
    <source>
        <dbReference type="SAM" id="MobiDB-lite"/>
    </source>
</evidence>
<feature type="compositionally biased region" description="Gly residues" evidence="1">
    <location>
        <begin position="51"/>
        <end position="64"/>
    </location>
</feature>
<gene>
    <name evidence="2" type="ORF">Apa02nite_013740</name>
</gene>
<reference evidence="2 3" key="1">
    <citation type="submission" date="2021-01" db="EMBL/GenBank/DDBJ databases">
        <title>Whole genome shotgun sequence of Actinoplanes palleronii NBRC 14916.</title>
        <authorList>
            <person name="Komaki H."/>
            <person name="Tamura T."/>
        </authorList>
    </citation>
    <scope>NUCLEOTIDE SEQUENCE [LARGE SCALE GENOMIC DNA]</scope>
    <source>
        <strain evidence="2 3">NBRC 14916</strain>
    </source>
</reference>
<organism evidence="2 3">
    <name type="scientific">Actinoplanes palleronii</name>
    <dbReference type="NCBI Taxonomy" id="113570"/>
    <lineage>
        <taxon>Bacteria</taxon>
        <taxon>Bacillati</taxon>
        <taxon>Actinomycetota</taxon>
        <taxon>Actinomycetes</taxon>
        <taxon>Micromonosporales</taxon>
        <taxon>Micromonosporaceae</taxon>
        <taxon>Actinoplanes</taxon>
    </lineage>
</organism>
<feature type="region of interest" description="Disordered" evidence="1">
    <location>
        <begin position="1"/>
        <end position="110"/>
    </location>
</feature>
<dbReference type="EMBL" id="BOMS01000017">
    <property type="protein sequence ID" value="GIE65266.1"/>
    <property type="molecule type" value="Genomic_DNA"/>
</dbReference>
<evidence type="ECO:0000313" key="3">
    <source>
        <dbReference type="Proteomes" id="UP000624709"/>
    </source>
</evidence>
<evidence type="ECO:0000313" key="2">
    <source>
        <dbReference type="EMBL" id="GIE65266.1"/>
    </source>
</evidence>
<sequence>MGADARSRNGLLSLPNRITSSTIRPPARISPATPPKIINCRRRRSGPVGSAAGGGSSGGGGTSGGTPEAVTVPDDHEPSGRGQADSCGCGSDMLTSEHHGAVPCGADVGP</sequence>
<comment type="caution">
    <text evidence="2">The sequence shown here is derived from an EMBL/GenBank/DDBJ whole genome shotgun (WGS) entry which is preliminary data.</text>
</comment>
<accession>A0ABQ4B3U8</accession>
<name>A0ABQ4B3U8_9ACTN</name>
<protein>
    <submittedName>
        <fullName evidence="2">Uncharacterized protein</fullName>
    </submittedName>
</protein>
<dbReference type="Proteomes" id="UP000624709">
    <property type="component" value="Unassembled WGS sequence"/>
</dbReference>